<dbReference type="EMBL" id="BMNG01000007">
    <property type="protein sequence ID" value="GGO45198.1"/>
    <property type="molecule type" value="Genomic_DNA"/>
</dbReference>
<sequence length="499" mass="53177">MDGGMCDVVVVGNGIIGLSTAFELSQRAADLRISVIGPPAREGAASVAAGAMLNCFGEATVSTLGDPASIAKFAVTRAALDAWPAWLDKLCDAADGARARRSMRQGTFIVLGAGAAESTISNSHAIRSALATYDEPFEEVVPAEIKGMAPEVNSRPVRALHLPREGSIDAREVLALLERALTTRGVDVIPGTVEQLVISDGRVHGVRLAGGETMSAPTVVVAAGSLTQRFIEQLPPGAVPLMLHGTGLGVLTQRHGVPGFGQVVRTPNQSGACGLHLVPLDDLGHEYIGGTNLPSFLPSAGPSIGVSFNLLRRACEDFDHRLGYSRIHRWLVGRRPVTLDGFPLLGAAPSCRGLVFATGTYRDGFHSSPVIAAHLADVVLERAVAHPYFDHFVPERPPIERTSVAAAIDEFIVHENDDAVMLGIRLPYCVAPESISGHYRRTAEDVYSRMAEPIALLPEILNAVNNEPSECLRLLNPYLRAVRERYGAWVAPRALWCAG</sequence>
<gene>
    <name evidence="3" type="ORF">GCM10012286_33160</name>
</gene>
<dbReference type="InterPro" id="IPR006076">
    <property type="entry name" value="FAD-dep_OxRdtase"/>
</dbReference>
<accession>A0ABQ2M2L8</accession>
<keyword evidence="4" id="KW-1185">Reference proteome</keyword>
<evidence type="ECO:0000256" key="1">
    <source>
        <dbReference type="ARBA" id="ARBA00023002"/>
    </source>
</evidence>
<name>A0ABQ2M2L8_9ACTN</name>
<evidence type="ECO:0000259" key="2">
    <source>
        <dbReference type="Pfam" id="PF01266"/>
    </source>
</evidence>
<dbReference type="SUPFAM" id="SSF51905">
    <property type="entry name" value="FAD/NAD(P)-binding domain"/>
    <property type="match status" value="1"/>
</dbReference>
<dbReference type="Pfam" id="PF01266">
    <property type="entry name" value="DAO"/>
    <property type="match status" value="1"/>
</dbReference>
<protein>
    <recommendedName>
        <fullName evidence="2">FAD dependent oxidoreductase domain-containing protein</fullName>
    </recommendedName>
</protein>
<dbReference type="PANTHER" id="PTHR13847:SF289">
    <property type="entry name" value="GLYCINE OXIDASE"/>
    <property type="match status" value="1"/>
</dbReference>
<organism evidence="3 4">
    <name type="scientific">Streptomyces lasiicapitis</name>
    <dbReference type="NCBI Taxonomy" id="1923961"/>
    <lineage>
        <taxon>Bacteria</taxon>
        <taxon>Bacillati</taxon>
        <taxon>Actinomycetota</taxon>
        <taxon>Actinomycetes</taxon>
        <taxon>Kitasatosporales</taxon>
        <taxon>Streptomycetaceae</taxon>
        <taxon>Streptomyces</taxon>
    </lineage>
</organism>
<dbReference type="InterPro" id="IPR036188">
    <property type="entry name" value="FAD/NAD-bd_sf"/>
</dbReference>
<evidence type="ECO:0000313" key="4">
    <source>
        <dbReference type="Proteomes" id="UP000656881"/>
    </source>
</evidence>
<evidence type="ECO:0000313" key="3">
    <source>
        <dbReference type="EMBL" id="GGO45198.1"/>
    </source>
</evidence>
<feature type="domain" description="FAD dependent oxidoreductase" evidence="2">
    <location>
        <begin position="7"/>
        <end position="377"/>
    </location>
</feature>
<keyword evidence="1" id="KW-0560">Oxidoreductase</keyword>
<dbReference type="RefSeq" id="WP_189174516.1">
    <property type="nucleotide sequence ID" value="NZ_BMNG01000007.1"/>
</dbReference>
<comment type="caution">
    <text evidence="3">The sequence shown here is derived from an EMBL/GenBank/DDBJ whole genome shotgun (WGS) entry which is preliminary data.</text>
</comment>
<dbReference type="Gene3D" id="3.50.50.60">
    <property type="entry name" value="FAD/NAD(P)-binding domain"/>
    <property type="match status" value="1"/>
</dbReference>
<reference evidence="4" key="1">
    <citation type="journal article" date="2019" name="Int. J. Syst. Evol. Microbiol.">
        <title>The Global Catalogue of Microorganisms (GCM) 10K type strain sequencing project: providing services to taxonomists for standard genome sequencing and annotation.</title>
        <authorList>
            <consortium name="The Broad Institute Genomics Platform"/>
            <consortium name="The Broad Institute Genome Sequencing Center for Infectious Disease"/>
            <person name="Wu L."/>
            <person name="Ma J."/>
        </authorList>
    </citation>
    <scope>NUCLEOTIDE SEQUENCE [LARGE SCALE GENOMIC DNA]</scope>
    <source>
        <strain evidence="4">CGMCC 4.7349</strain>
    </source>
</reference>
<proteinExistence type="predicted"/>
<dbReference type="PANTHER" id="PTHR13847">
    <property type="entry name" value="SARCOSINE DEHYDROGENASE-RELATED"/>
    <property type="match status" value="1"/>
</dbReference>
<dbReference type="Gene3D" id="3.30.9.10">
    <property type="entry name" value="D-Amino Acid Oxidase, subunit A, domain 2"/>
    <property type="match status" value="1"/>
</dbReference>
<dbReference type="Proteomes" id="UP000656881">
    <property type="component" value="Unassembled WGS sequence"/>
</dbReference>